<dbReference type="Proteomes" id="UP001140513">
    <property type="component" value="Unassembled WGS sequence"/>
</dbReference>
<accession>A0A9W8XJY7</accession>
<name>A0A9W8XJY7_9PLEO</name>
<evidence type="ECO:0000313" key="8">
    <source>
        <dbReference type="EMBL" id="KAJ4352327.1"/>
    </source>
</evidence>
<dbReference type="InterPro" id="IPR015943">
    <property type="entry name" value="WD40/YVTN_repeat-like_dom_sf"/>
</dbReference>
<evidence type="ECO:0000313" key="9">
    <source>
        <dbReference type="Proteomes" id="UP001140513"/>
    </source>
</evidence>
<evidence type="ECO:0000256" key="3">
    <source>
        <dbReference type="ARBA" id="ARBA00037338"/>
    </source>
</evidence>
<dbReference type="EMBL" id="JAPEUX010000005">
    <property type="protein sequence ID" value="KAJ4352327.1"/>
    <property type="molecule type" value="Genomic_DNA"/>
</dbReference>
<dbReference type="Pfam" id="PF00400">
    <property type="entry name" value="WD40"/>
    <property type="match status" value="2"/>
</dbReference>
<gene>
    <name evidence="8" type="primary">asa1</name>
    <name evidence="8" type="ORF">N0V89_007675</name>
</gene>
<comment type="similarity">
    <text evidence="4">Belongs to the WD repeat ASA1 family.</text>
</comment>
<comment type="subunit">
    <text evidence="5">Component of the ASTRA chromatin remodeling machinery complex.</text>
</comment>
<dbReference type="OrthoDB" id="7668193at2759"/>
<evidence type="ECO:0000256" key="5">
    <source>
        <dbReference type="ARBA" id="ARBA00038749"/>
    </source>
</evidence>
<keyword evidence="2" id="KW-0677">Repeat</keyword>
<dbReference type="SMART" id="SM00320">
    <property type="entry name" value="WD40"/>
    <property type="match status" value="3"/>
</dbReference>
<evidence type="ECO:0000256" key="2">
    <source>
        <dbReference type="ARBA" id="ARBA00022737"/>
    </source>
</evidence>
<dbReference type="PANTHER" id="PTHR19854">
    <property type="entry name" value="TRANSDUCIN BETA-LIKE 3"/>
    <property type="match status" value="1"/>
</dbReference>
<feature type="region of interest" description="Disordered" evidence="7">
    <location>
        <begin position="134"/>
        <end position="255"/>
    </location>
</feature>
<dbReference type="SUPFAM" id="SSF50998">
    <property type="entry name" value="Quinoprotein alcohol dehydrogenase-like"/>
    <property type="match status" value="1"/>
</dbReference>
<comment type="function">
    <text evidence="3">Component of the ASTRA complex involved in chromatin remodeling.</text>
</comment>
<evidence type="ECO:0000256" key="4">
    <source>
        <dbReference type="ARBA" id="ARBA00037931"/>
    </source>
</evidence>
<evidence type="ECO:0000256" key="7">
    <source>
        <dbReference type="SAM" id="MobiDB-lite"/>
    </source>
</evidence>
<dbReference type="Gene3D" id="2.130.10.10">
    <property type="entry name" value="YVTN repeat-like/Quinoprotein amine dehydrogenase"/>
    <property type="match status" value="2"/>
</dbReference>
<dbReference type="PROSITE" id="PS00678">
    <property type="entry name" value="WD_REPEATS_1"/>
    <property type="match status" value="1"/>
</dbReference>
<dbReference type="InterPro" id="IPR001680">
    <property type="entry name" value="WD40_rpt"/>
</dbReference>
<dbReference type="PANTHER" id="PTHR19854:SF1">
    <property type="entry name" value="GUANINE NUCLEOTIDE-BINDING PROTEIN SUBUNIT BETA-LIKE PROTEIN 1"/>
    <property type="match status" value="1"/>
</dbReference>
<keyword evidence="1" id="KW-0853">WD repeat</keyword>
<sequence length="380" mass="41054">MSDEQIYIAVAGTDDKKAEVYQFPDEKLVCVVPRIDISETGMIMAVKLVHHQPSNNVLVITGYEAGFTAVHLLPRNSTGTRKPTLGLAQNIYLSQPHTQPILSVDALPDGSTYFTSSADATIAAHRIPELPYTADVDCEPPENLVTNECNLDDDERHNAPLATDESTAHGKAALFTNASPEAATTSPDSSSPARNSDTESIEPLSFPKLRPRTGIEPPPDTAKPPARPSGLSSLLASAPPQPALTPTARPPPVTVQPAHKIINTKHAGQQSLRVRSDGRLLVTGGWDSKVRVYSSKTLKEVAVLKWHKEGVYAVSFGEVLGKEALEQHAAEQKAVEKGTEVAKRETGLAKLQRQREEALQLKHWVAAGAKDGKVSLWEVF</sequence>
<feature type="compositionally biased region" description="Pro residues" evidence="7">
    <location>
        <begin position="216"/>
        <end position="227"/>
    </location>
</feature>
<comment type="caution">
    <text evidence="8">The sequence shown here is derived from an EMBL/GenBank/DDBJ whole genome shotgun (WGS) entry which is preliminary data.</text>
</comment>
<dbReference type="InterPro" id="IPR019775">
    <property type="entry name" value="WD40_repeat_CS"/>
</dbReference>
<evidence type="ECO:0000256" key="1">
    <source>
        <dbReference type="ARBA" id="ARBA00022574"/>
    </source>
</evidence>
<reference evidence="8" key="1">
    <citation type="submission" date="2022-10" db="EMBL/GenBank/DDBJ databases">
        <title>Tapping the CABI collections for fungal endophytes: first genome assemblies for Collariella, Neodidymelliopsis, Ascochyta clinopodiicola, Didymella pomorum, Didymosphaeria variabile, Neocosmospora piperis and Neocucurbitaria cava.</title>
        <authorList>
            <person name="Hill R."/>
        </authorList>
    </citation>
    <scope>NUCLEOTIDE SEQUENCE</scope>
    <source>
        <strain evidence="8">IMI 356815</strain>
    </source>
</reference>
<feature type="compositionally biased region" description="Low complexity" evidence="7">
    <location>
        <begin position="228"/>
        <end position="238"/>
    </location>
</feature>
<feature type="compositionally biased region" description="Low complexity" evidence="7">
    <location>
        <begin position="178"/>
        <end position="193"/>
    </location>
</feature>
<dbReference type="RefSeq" id="XP_056070683.1">
    <property type="nucleotide sequence ID" value="XM_056216436.1"/>
</dbReference>
<evidence type="ECO:0000256" key="6">
    <source>
        <dbReference type="ARBA" id="ARBA00040563"/>
    </source>
</evidence>
<dbReference type="GeneID" id="80911205"/>
<feature type="compositionally biased region" description="Pro residues" evidence="7">
    <location>
        <begin position="239"/>
        <end position="254"/>
    </location>
</feature>
<keyword evidence="9" id="KW-1185">Reference proteome</keyword>
<dbReference type="AlphaFoldDB" id="A0A9W8XJY7"/>
<protein>
    <recommendedName>
        <fullName evidence="6">ASTRA-associated protein 1</fullName>
    </recommendedName>
</protein>
<dbReference type="InterPro" id="IPR011047">
    <property type="entry name" value="Quinoprotein_ADH-like_sf"/>
</dbReference>
<organism evidence="8 9">
    <name type="scientific">Didymosphaeria variabile</name>
    <dbReference type="NCBI Taxonomy" id="1932322"/>
    <lineage>
        <taxon>Eukaryota</taxon>
        <taxon>Fungi</taxon>
        <taxon>Dikarya</taxon>
        <taxon>Ascomycota</taxon>
        <taxon>Pezizomycotina</taxon>
        <taxon>Dothideomycetes</taxon>
        <taxon>Pleosporomycetidae</taxon>
        <taxon>Pleosporales</taxon>
        <taxon>Massarineae</taxon>
        <taxon>Didymosphaeriaceae</taxon>
        <taxon>Didymosphaeria</taxon>
    </lineage>
</organism>
<proteinExistence type="inferred from homology"/>